<keyword evidence="2" id="KW-1185">Reference proteome</keyword>
<proteinExistence type="predicted"/>
<accession>A0ACC3Z960</accession>
<gene>
    <name evidence="1" type="ORF">CTRU02_203357</name>
</gene>
<evidence type="ECO:0000313" key="2">
    <source>
        <dbReference type="Proteomes" id="UP000805649"/>
    </source>
</evidence>
<protein>
    <submittedName>
        <fullName evidence="1">Uncharacterized protein</fullName>
    </submittedName>
</protein>
<sequence>MPAPYSDNLYSVDDSDFEAPDNDNLDAHLSPTDGYFQNSSSSAGNLYPPQQEQDDDLEDRDNVTSTTLPTSAGVPHVPNVLVQDPSLQKGAPSSKDREAREETRLNTSAAPPQSTSSVDDYYDGASTIADSEATPSHTTYTSHPQSSSSYTPYLPSVDTPLRTPQTHPRRSLYSRSSSLFRIPREAPPAYTPSPTSPLSASSPTQFRNYQTFPSTMGAPEEERRLLGRDPESMGDEPYDEDPRPLPWKDRILKKYSWASRRTLKMVLFALLMFSIFVGFLTMLSGTVNQTPNKPPSKDPANNFDPVTGLPIKDGPEAPSDPSTPTNPSRPAQPGTPDSPDQPARPLPWEPQNICAPNEHRFGTRVFDLSFKPDKTISVLQTVESDTPSRGYQPHITGDVVVRRQLTDSPGASIELEVVANDERLNVEVEWDSDLQQLKFKTPQKLEWDQRLRPCMTIRATVWVPENAEIKVLKLAALHLGVNLIDDLSISIQDNLEIRTFSGDVRSPVNPPSSYRLDSRNIVVQTISGDISGSWPLYDSLKLGSDSGDIAANVDPQDVLESRPLPAVLEVTSISGDVVVKEPLDDAKKSSKPDTIIPARDYITNIDTKSGLIRAWVTFSTVITITSISGDIGATILPVYNVSLLQNIPEPELHTKTKSGNILVTVLEPIWVEIGKTLSRDDKAPKVNPNEPVDIPTNPLPVPNIPGKIPRIPNIPNVPSFPIGSRDPFRNLPGSRRRWSDLIPHKDAVASEWKTKRQVSANDQPPLRHLKSSHNTISGNMKIWYPASWEGTINAEAISGNIDIGGKGVKIESRTKWPKAVRAVKGQRWACEATLSSVSGNERLTVGEDA</sequence>
<organism evidence="1 2">
    <name type="scientific">Colletotrichum truncatum</name>
    <name type="common">Anthracnose fungus</name>
    <name type="synonym">Colletotrichum capsici</name>
    <dbReference type="NCBI Taxonomy" id="5467"/>
    <lineage>
        <taxon>Eukaryota</taxon>
        <taxon>Fungi</taxon>
        <taxon>Dikarya</taxon>
        <taxon>Ascomycota</taxon>
        <taxon>Pezizomycotina</taxon>
        <taxon>Sordariomycetes</taxon>
        <taxon>Hypocreomycetidae</taxon>
        <taxon>Glomerellales</taxon>
        <taxon>Glomerellaceae</taxon>
        <taxon>Colletotrichum</taxon>
        <taxon>Colletotrichum truncatum species complex</taxon>
    </lineage>
</organism>
<evidence type="ECO:0000313" key="1">
    <source>
        <dbReference type="EMBL" id="KAL0940595.1"/>
    </source>
</evidence>
<dbReference type="EMBL" id="VUJX02000002">
    <property type="protein sequence ID" value="KAL0940595.1"/>
    <property type="molecule type" value="Genomic_DNA"/>
</dbReference>
<comment type="caution">
    <text evidence="1">The sequence shown here is derived from an EMBL/GenBank/DDBJ whole genome shotgun (WGS) entry which is preliminary data.</text>
</comment>
<reference evidence="1 2" key="1">
    <citation type="journal article" date="2020" name="Phytopathology">
        <title>Genome Sequence Resources of Colletotrichum truncatum, C. plurivorum, C. musicola, and C. sojae: Four Species Pathogenic to Soybean (Glycine max).</title>
        <authorList>
            <person name="Rogerio F."/>
            <person name="Boufleur T.R."/>
            <person name="Ciampi-Guillardi M."/>
            <person name="Sukno S.A."/>
            <person name="Thon M.R."/>
            <person name="Massola Junior N.S."/>
            <person name="Baroncelli R."/>
        </authorList>
    </citation>
    <scope>NUCLEOTIDE SEQUENCE [LARGE SCALE GENOMIC DNA]</scope>
    <source>
        <strain evidence="1 2">CMES1059</strain>
    </source>
</reference>
<dbReference type="Proteomes" id="UP000805649">
    <property type="component" value="Unassembled WGS sequence"/>
</dbReference>
<name>A0ACC3Z960_COLTU</name>